<dbReference type="EMBL" id="LR217698">
    <property type="protein sequence ID" value="VFP78356.1"/>
    <property type="molecule type" value="Genomic_DNA"/>
</dbReference>
<dbReference type="AlphaFoldDB" id="A0A451CYE4"/>
<dbReference type="InterPro" id="IPR036477">
    <property type="entry name" value="Formyl_transf_N_sf"/>
</dbReference>
<evidence type="ECO:0000256" key="5">
    <source>
        <dbReference type="ARBA" id="ARBA00047664"/>
    </source>
</evidence>
<dbReference type="Pfam" id="PF00551">
    <property type="entry name" value="Formyl_trans_N"/>
    <property type="match status" value="1"/>
</dbReference>
<reference evidence="8 9" key="1">
    <citation type="submission" date="2019-02" db="EMBL/GenBank/DDBJ databases">
        <authorList>
            <person name="Manzano-Marin A."/>
            <person name="Manzano-Marin A."/>
        </authorList>
    </citation>
    <scope>NUCLEOTIDE SEQUENCE [LARGE SCALE GENOMIC DNA]</scope>
    <source>
        <strain evidence="8 9">ErCicurtihirsuta</strain>
    </source>
</reference>
<dbReference type="CDD" id="cd08645">
    <property type="entry name" value="FMT_core_GART"/>
    <property type="match status" value="1"/>
</dbReference>
<feature type="domain" description="Formyl transferase N-terminal" evidence="7">
    <location>
        <begin position="2"/>
        <end position="182"/>
    </location>
</feature>
<dbReference type="HAMAP" id="MF_01930">
    <property type="entry name" value="PurN"/>
    <property type="match status" value="1"/>
</dbReference>
<keyword evidence="2 6" id="KW-0808">Transferase</keyword>
<dbReference type="PANTHER" id="PTHR43369:SF2">
    <property type="entry name" value="PHOSPHORIBOSYLGLYCINAMIDE FORMYLTRANSFERASE"/>
    <property type="match status" value="1"/>
</dbReference>
<dbReference type="NCBIfam" id="TIGR00639">
    <property type="entry name" value="PurN"/>
    <property type="match status" value="1"/>
</dbReference>
<gene>
    <name evidence="6 8" type="primary">purN</name>
    <name evidence="8" type="ORF">ERCICURT3053_017</name>
</gene>
<evidence type="ECO:0000256" key="4">
    <source>
        <dbReference type="ARBA" id="ARBA00038440"/>
    </source>
</evidence>
<evidence type="ECO:0000313" key="9">
    <source>
        <dbReference type="Proteomes" id="UP000294364"/>
    </source>
</evidence>
<feature type="binding site" evidence="6">
    <location>
        <position position="107"/>
    </location>
    <ligand>
        <name>(6R)-10-formyltetrahydrofolate</name>
        <dbReference type="ChEBI" id="CHEBI:195366"/>
    </ligand>
</feature>
<feature type="binding site" evidence="6">
    <location>
        <begin position="12"/>
        <end position="14"/>
    </location>
    <ligand>
        <name>N(1)-(5-phospho-beta-D-ribosyl)glycinamide</name>
        <dbReference type="ChEBI" id="CHEBI:143788"/>
    </ligand>
</feature>
<keyword evidence="3 6" id="KW-0658">Purine biosynthesis</keyword>
<comment type="catalytic activity">
    <reaction evidence="5 6">
        <text>N(1)-(5-phospho-beta-D-ribosyl)glycinamide + (6R)-10-formyltetrahydrofolate = N(2)-formyl-N(1)-(5-phospho-beta-D-ribosyl)glycinamide + (6S)-5,6,7,8-tetrahydrofolate + H(+)</text>
        <dbReference type="Rhea" id="RHEA:15053"/>
        <dbReference type="ChEBI" id="CHEBI:15378"/>
        <dbReference type="ChEBI" id="CHEBI:57453"/>
        <dbReference type="ChEBI" id="CHEBI:143788"/>
        <dbReference type="ChEBI" id="CHEBI:147286"/>
        <dbReference type="ChEBI" id="CHEBI:195366"/>
        <dbReference type="EC" id="2.1.2.2"/>
    </reaction>
</comment>
<protein>
    <recommendedName>
        <fullName evidence="6">Phosphoribosylglycinamide formyltransferase</fullName>
        <ecNumber evidence="6">2.1.2.2</ecNumber>
    </recommendedName>
    <alternativeName>
        <fullName evidence="6">5'-phosphoribosylglycinamide transformylase</fullName>
    </alternativeName>
    <alternativeName>
        <fullName evidence="6">GAR transformylase</fullName>
        <shortName evidence="6">GART</shortName>
    </alternativeName>
</protein>
<dbReference type="PROSITE" id="PS00373">
    <property type="entry name" value="GART"/>
    <property type="match status" value="1"/>
</dbReference>
<dbReference type="RefSeq" id="WP_157991744.1">
    <property type="nucleotide sequence ID" value="NZ_LR217698.1"/>
</dbReference>
<proteinExistence type="inferred from homology"/>
<evidence type="ECO:0000256" key="3">
    <source>
        <dbReference type="ARBA" id="ARBA00022755"/>
    </source>
</evidence>
<dbReference type="PANTHER" id="PTHR43369">
    <property type="entry name" value="PHOSPHORIBOSYLGLYCINAMIDE FORMYLTRANSFERASE"/>
    <property type="match status" value="1"/>
</dbReference>
<accession>A0A451CYE4</accession>
<evidence type="ECO:0000256" key="2">
    <source>
        <dbReference type="ARBA" id="ARBA00022679"/>
    </source>
</evidence>
<dbReference type="GO" id="GO:0004644">
    <property type="term" value="F:phosphoribosylglycinamide formyltransferase activity"/>
    <property type="evidence" value="ECO:0007669"/>
    <property type="project" value="UniProtKB-UniRule"/>
</dbReference>
<feature type="active site" description="Proton donor" evidence="6">
    <location>
        <position position="109"/>
    </location>
</feature>
<dbReference type="UniPathway" id="UPA00074">
    <property type="reaction ID" value="UER00126"/>
</dbReference>
<feature type="site" description="Raises pKa of active site His" evidence="6">
    <location>
        <position position="145"/>
    </location>
</feature>
<dbReference type="GO" id="GO:0005829">
    <property type="term" value="C:cytosol"/>
    <property type="evidence" value="ECO:0007669"/>
    <property type="project" value="TreeGrafter"/>
</dbReference>
<feature type="binding site" evidence="6">
    <location>
        <begin position="90"/>
        <end position="93"/>
    </location>
    <ligand>
        <name>(6R)-10-formyltetrahydrofolate</name>
        <dbReference type="ChEBI" id="CHEBI:195366"/>
    </ligand>
</feature>
<dbReference type="EC" id="2.1.2.2" evidence="6"/>
<dbReference type="InterPro" id="IPR002376">
    <property type="entry name" value="Formyl_transf_N"/>
</dbReference>
<sequence length="210" mass="23503">MKRIVVLASGYGSNLQVILDACCNMLISGKVVAVFSNKSESTALNRAHKAKIPAHVILESRYCNKDEFDDCLLNEIGYYQPHLIILAGYMRILSIAFVEYYYGRILNIHPSLLPRYPGLHTHKKVIKNGDHQHGASVHFVTKNLDQGPVILQAKVPVFRGDTVSSLSIRVQCVEHLIYPKAISWFIDGRLIMDNGAAWLDGKRLPKAGYS</sequence>
<dbReference type="Proteomes" id="UP000294364">
    <property type="component" value="Chromosome"/>
</dbReference>
<evidence type="ECO:0000259" key="7">
    <source>
        <dbReference type="Pfam" id="PF00551"/>
    </source>
</evidence>
<dbReference type="SUPFAM" id="SSF53328">
    <property type="entry name" value="Formyltransferase"/>
    <property type="match status" value="1"/>
</dbReference>
<comment type="function">
    <text evidence="6">Catalyzes the transfer of a formyl group from 10-formyltetrahydrofolate to 5-phospho-ribosyl-glycinamide (GAR), producing 5-phospho-ribosyl-N-formylglycinamide (FGAR) and tetrahydrofolate.</text>
</comment>
<dbReference type="InterPro" id="IPR004607">
    <property type="entry name" value="GART"/>
</dbReference>
<dbReference type="OrthoDB" id="9806170at2"/>
<comment type="pathway">
    <text evidence="1 6">Purine metabolism; IMP biosynthesis via de novo pathway; N(2)-formyl-N(1)-(5-phospho-D-ribosyl)glycinamide from N(1)-(5-phospho-D-ribosyl)glycinamide (10-formyl THF route): step 1/1.</text>
</comment>
<comment type="similarity">
    <text evidence="4 6">Belongs to the GART family.</text>
</comment>
<evidence type="ECO:0000313" key="8">
    <source>
        <dbReference type="EMBL" id="VFP78356.1"/>
    </source>
</evidence>
<dbReference type="Gene3D" id="3.40.50.170">
    <property type="entry name" value="Formyl transferase, N-terminal domain"/>
    <property type="match status" value="1"/>
</dbReference>
<name>A0A451CYE4_9GAMM</name>
<evidence type="ECO:0000256" key="1">
    <source>
        <dbReference type="ARBA" id="ARBA00005054"/>
    </source>
</evidence>
<evidence type="ECO:0000256" key="6">
    <source>
        <dbReference type="HAMAP-Rule" id="MF_01930"/>
    </source>
</evidence>
<dbReference type="InterPro" id="IPR001555">
    <property type="entry name" value="GART_AS"/>
</dbReference>
<feature type="binding site" evidence="6">
    <location>
        <position position="65"/>
    </location>
    <ligand>
        <name>(6R)-10-formyltetrahydrofolate</name>
        <dbReference type="ChEBI" id="CHEBI:195366"/>
    </ligand>
</feature>
<organism evidence="8 9">
    <name type="scientific">Candidatus Erwinia haradaeae</name>
    <dbReference type="NCBI Taxonomy" id="1922217"/>
    <lineage>
        <taxon>Bacteria</taxon>
        <taxon>Pseudomonadati</taxon>
        <taxon>Pseudomonadota</taxon>
        <taxon>Gammaproteobacteria</taxon>
        <taxon>Enterobacterales</taxon>
        <taxon>Erwiniaceae</taxon>
        <taxon>Erwinia</taxon>
    </lineage>
</organism>
<dbReference type="GO" id="GO:0006189">
    <property type="term" value="P:'de novo' IMP biosynthetic process"/>
    <property type="evidence" value="ECO:0007669"/>
    <property type="project" value="UniProtKB-UniRule"/>
</dbReference>